<protein>
    <submittedName>
        <fullName evidence="1">Uncharacterized protein</fullName>
    </submittedName>
</protein>
<accession>A0A9N9YBP8</accession>
<organism evidence="1 2">
    <name type="scientific">Clonostachys byssicola</name>
    <dbReference type="NCBI Taxonomy" id="160290"/>
    <lineage>
        <taxon>Eukaryota</taxon>
        <taxon>Fungi</taxon>
        <taxon>Dikarya</taxon>
        <taxon>Ascomycota</taxon>
        <taxon>Pezizomycotina</taxon>
        <taxon>Sordariomycetes</taxon>
        <taxon>Hypocreomycetidae</taxon>
        <taxon>Hypocreales</taxon>
        <taxon>Bionectriaceae</taxon>
        <taxon>Clonostachys</taxon>
    </lineage>
</organism>
<proteinExistence type="predicted"/>
<dbReference type="Proteomes" id="UP000754883">
    <property type="component" value="Unassembled WGS sequence"/>
</dbReference>
<dbReference type="AlphaFoldDB" id="A0A9N9YBP8"/>
<comment type="caution">
    <text evidence="1">The sequence shown here is derived from an EMBL/GenBank/DDBJ whole genome shotgun (WGS) entry which is preliminary data.</text>
</comment>
<reference evidence="1" key="1">
    <citation type="submission" date="2021-10" db="EMBL/GenBank/DDBJ databases">
        <authorList>
            <person name="Piombo E."/>
        </authorList>
    </citation>
    <scope>NUCLEOTIDE SEQUENCE</scope>
</reference>
<evidence type="ECO:0000313" key="2">
    <source>
        <dbReference type="Proteomes" id="UP000754883"/>
    </source>
</evidence>
<evidence type="ECO:0000313" key="1">
    <source>
        <dbReference type="EMBL" id="CAH0001032.1"/>
    </source>
</evidence>
<name>A0A9N9YBP8_9HYPO</name>
<sequence>MAATSAMDVGENHILSTLSIHGESSDSEGEEIVAEDDLDSVYSEEGDEEGELDLAPNLTAERAVQKFRSEICSGNRAV</sequence>
<dbReference type="EMBL" id="CABFNO020001560">
    <property type="protein sequence ID" value="CAH0001032.1"/>
    <property type="molecule type" value="Genomic_DNA"/>
</dbReference>
<gene>
    <name evidence="1" type="ORF">CBYS24578_00001247</name>
</gene>
<keyword evidence="2" id="KW-1185">Reference proteome</keyword>